<dbReference type="OrthoDB" id="10533748at2759"/>
<evidence type="ECO:0000313" key="3">
    <source>
        <dbReference type="Proteomes" id="UP001165082"/>
    </source>
</evidence>
<protein>
    <submittedName>
        <fullName evidence="2">Uncharacterized protein</fullName>
    </submittedName>
</protein>
<comment type="caution">
    <text evidence="2">The sequence shown here is derived from an EMBL/GenBank/DDBJ whole genome shotgun (WGS) entry which is preliminary data.</text>
</comment>
<keyword evidence="3" id="KW-1185">Reference proteome</keyword>
<proteinExistence type="predicted"/>
<feature type="region of interest" description="Disordered" evidence="1">
    <location>
        <begin position="1"/>
        <end position="69"/>
    </location>
</feature>
<feature type="compositionally biased region" description="Polar residues" evidence="1">
    <location>
        <begin position="46"/>
        <end position="56"/>
    </location>
</feature>
<accession>A0A9W7AL67</accession>
<name>A0A9W7AL67_9STRA</name>
<dbReference type="Proteomes" id="UP001165082">
    <property type="component" value="Unassembled WGS sequence"/>
</dbReference>
<dbReference type="EMBL" id="BRXZ01001444">
    <property type="protein sequence ID" value="GMH71392.1"/>
    <property type="molecule type" value="Genomic_DNA"/>
</dbReference>
<evidence type="ECO:0000256" key="1">
    <source>
        <dbReference type="SAM" id="MobiDB-lite"/>
    </source>
</evidence>
<evidence type="ECO:0000313" key="2">
    <source>
        <dbReference type="EMBL" id="GMH71392.1"/>
    </source>
</evidence>
<reference evidence="2" key="1">
    <citation type="submission" date="2022-07" db="EMBL/GenBank/DDBJ databases">
        <title>Genome analysis of Parmales, a sister group of diatoms, reveals the evolutionary specialization of diatoms from phago-mixotrophs to photoautotrophs.</title>
        <authorList>
            <person name="Ban H."/>
            <person name="Sato S."/>
            <person name="Yoshikawa S."/>
            <person name="Kazumasa Y."/>
            <person name="Nakamura Y."/>
            <person name="Ichinomiya M."/>
            <person name="Saitoh K."/>
            <person name="Sato N."/>
            <person name="Blanc-Mathieu R."/>
            <person name="Endo H."/>
            <person name="Kuwata A."/>
            <person name="Ogata H."/>
        </authorList>
    </citation>
    <scope>NUCLEOTIDE SEQUENCE</scope>
</reference>
<dbReference type="AlphaFoldDB" id="A0A9W7AL67"/>
<gene>
    <name evidence="2" type="ORF">TrRE_jg2791</name>
</gene>
<organism evidence="2 3">
    <name type="scientific">Triparma retinervis</name>
    <dbReference type="NCBI Taxonomy" id="2557542"/>
    <lineage>
        <taxon>Eukaryota</taxon>
        <taxon>Sar</taxon>
        <taxon>Stramenopiles</taxon>
        <taxon>Ochrophyta</taxon>
        <taxon>Bolidophyceae</taxon>
        <taxon>Parmales</taxon>
        <taxon>Triparmaceae</taxon>
        <taxon>Triparma</taxon>
    </lineage>
</organism>
<sequence length="296" mass="32198">MFNNYSVIAHTKRNNGKDSPFEGAVSDEDLLRRKSFRGAESGRKSAPTTPNPSSVRNPFDSPPPQVAANGETYVQNPVVVPRSSSPSSYSSDCIVRKTSILSIAKTPVWEEDARREVQSEREKLILGGGGRNLFNLVVKEEDEEVEEDEDGNNAEETIEILKFPLSSATPPAIRTMLAPIASKWSTQTAGNVLSSLPQIVREEEAVYLPSTPLRKVTEGIEGGLERLSLLATNVCTPAFTPKALEAALTPSNSMDDNGETEIGLGKGYTKWARSHYNVMIDIKTRGSWDGGEGQTS</sequence>